<feature type="compositionally biased region" description="Polar residues" evidence="1">
    <location>
        <begin position="50"/>
        <end position="59"/>
    </location>
</feature>
<gene>
    <name evidence="2" type="ORF">F2Q70_00037530</name>
</gene>
<accession>A0A8S9JWQ7</accession>
<evidence type="ECO:0000313" key="2">
    <source>
        <dbReference type="EMBL" id="KAF2586332.1"/>
    </source>
</evidence>
<reference evidence="2" key="1">
    <citation type="submission" date="2019-12" db="EMBL/GenBank/DDBJ databases">
        <title>Genome sequencing and annotation of Brassica cretica.</title>
        <authorList>
            <person name="Studholme D.J."/>
            <person name="Sarris P.F."/>
        </authorList>
    </citation>
    <scope>NUCLEOTIDE SEQUENCE</scope>
    <source>
        <strain evidence="2">PFS-102/07</strain>
        <tissue evidence="2">Leaf</tissue>
    </source>
</reference>
<dbReference type="EMBL" id="QGKY02000246">
    <property type="protein sequence ID" value="KAF2586332.1"/>
    <property type="molecule type" value="Genomic_DNA"/>
</dbReference>
<name>A0A8S9JWQ7_BRACR</name>
<organism evidence="2">
    <name type="scientific">Brassica cretica</name>
    <name type="common">Mustard</name>
    <dbReference type="NCBI Taxonomy" id="69181"/>
    <lineage>
        <taxon>Eukaryota</taxon>
        <taxon>Viridiplantae</taxon>
        <taxon>Streptophyta</taxon>
        <taxon>Embryophyta</taxon>
        <taxon>Tracheophyta</taxon>
        <taxon>Spermatophyta</taxon>
        <taxon>Magnoliopsida</taxon>
        <taxon>eudicotyledons</taxon>
        <taxon>Gunneridae</taxon>
        <taxon>Pentapetalae</taxon>
        <taxon>rosids</taxon>
        <taxon>malvids</taxon>
        <taxon>Brassicales</taxon>
        <taxon>Brassicaceae</taxon>
        <taxon>Brassiceae</taxon>
        <taxon>Brassica</taxon>
    </lineage>
</organism>
<comment type="caution">
    <text evidence="2">The sequence shown here is derived from an EMBL/GenBank/DDBJ whole genome shotgun (WGS) entry which is preliminary data.</text>
</comment>
<proteinExistence type="predicted"/>
<evidence type="ECO:0000256" key="1">
    <source>
        <dbReference type="SAM" id="MobiDB-lite"/>
    </source>
</evidence>
<feature type="compositionally biased region" description="Polar residues" evidence="1">
    <location>
        <begin position="23"/>
        <end position="37"/>
    </location>
</feature>
<feature type="region of interest" description="Disordered" evidence="1">
    <location>
        <begin position="23"/>
        <end position="59"/>
    </location>
</feature>
<protein>
    <submittedName>
        <fullName evidence="2">Uncharacterized protein</fullName>
    </submittedName>
</protein>
<dbReference type="AlphaFoldDB" id="A0A8S9JWQ7"/>
<sequence>MTTFVNHHKLRLRSQLCAGFSATTGPLPHSSTTSMSSEAEKPRNRLHLSSLLSFPNTWH</sequence>